<dbReference type="RefSeq" id="WP_072739259.1">
    <property type="nucleotide sequence ID" value="NZ_CP048813.1"/>
</dbReference>
<evidence type="ECO:0000256" key="1">
    <source>
        <dbReference type="ARBA" id="ARBA00023015"/>
    </source>
</evidence>
<dbReference type="SMART" id="SM00342">
    <property type="entry name" value="HTH_ARAC"/>
    <property type="match status" value="1"/>
</dbReference>
<keyword evidence="1" id="KW-0805">Transcription regulation</keyword>
<reference evidence="4 5" key="1">
    <citation type="submission" date="2016-10" db="EMBL/GenBank/DDBJ databases">
        <authorList>
            <person name="de Groot N.N."/>
        </authorList>
    </citation>
    <scope>NUCLEOTIDE SEQUENCE [LARGE SCALE GENOMIC DNA]</scope>
    <source>
        <strain evidence="4 5">DSM 44892</strain>
    </source>
</reference>
<dbReference type="AlphaFoldDB" id="A0A1G8DVN7"/>
<dbReference type="InterPro" id="IPR018060">
    <property type="entry name" value="HTH_AraC"/>
</dbReference>
<organism evidence="4 5">
    <name type="scientific">Rhodococcus triatomae</name>
    <dbReference type="NCBI Taxonomy" id="300028"/>
    <lineage>
        <taxon>Bacteria</taxon>
        <taxon>Bacillati</taxon>
        <taxon>Actinomycetota</taxon>
        <taxon>Actinomycetes</taxon>
        <taxon>Mycobacteriales</taxon>
        <taxon>Nocardiaceae</taxon>
        <taxon>Rhodococcus</taxon>
    </lineage>
</organism>
<evidence type="ECO:0000313" key="5">
    <source>
        <dbReference type="Proteomes" id="UP000183263"/>
    </source>
</evidence>
<keyword evidence="5" id="KW-1185">Reference proteome</keyword>
<dbReference type="SUPFAM" id="SSF46689">
    <property type="entry name" value="Homeodomain-like"/>
    <property type="match status" value="2"/>
</dbReference>
<dbReference type="Proteomes" id="UP000183263">
    <property type="component" value="Unassembled WGS sequence"/>
</dbReference>
<dbReference type="InterPro" id="IPR009057">
    <property type="entry name" value="Homeodomain-like_sf"/>
</dbReference>
<dbReference type="GO" id="GO:0043565">
    <property type="term" value="F:sequence-specific DNA binding"/>
    <property type="evidence" value="ECO:0007669"/>
    <property type="project" value="InterPro"/>
</dbReference>
<protein>
    <submittedName>
        <fullName evidence="4">AraC-type DNA-binding protein</fullName>
    </submittedName>
</protein>
<proteinExistence type="predicted"/>
<dbReference type="PANTHER" id="PTHR46796:SF13">
    <property type="entry name" value="HTH-TYPE TRANSCRIPTIONAL ACTIVATOR RHAS"/>
    <property type="match status" value="1"/>
</dbReference>
<keyword evidence="2 4" id="KW-0238">DNA-binding</keyword>
<sequence length="331" mass="35984">MDALTTMLAEVRSAGALFGRNIMGSPWAIRFEDGAALTLVTMLRGAGWIVPDNGTPVRLENRDRAIVSGTAPFTVTDDITVSTPPLYVLHSPDRCTTSSGEVVDPDELNLGIRTCGTRLDGDDVLLTGTYYVHGEVSGHLLGSLPPVLVVPHEYSASAHLDLTEAEIARDDPGQQAVLDRLLDLLLIATLRDWFAGPDGSPPPWYQAISDPTVGAALRAIHAHPERPWTVHSLAREAQISRAALARRFTELLGEPPIAYLTTWRLSLAADLLRRTDSTVDTIARRVGYSTSYALSAAFTRHFGVRPTEHRSRAHLASPVHERHRPGPVGVH</sequence>
<dbReference type="PANTHER" id="PTHR46796">
    <property type="entry name" value="HTH-TYPE TRANSCRIPTIONAL ACTIVATOR RHAS-RELATED"/>
    <property type="match status" value="1"/>
</dbReference>
<gene>
    <name evidence="4" type="ORF">SAMN05444695_102423</name>
</gene>
<evidence type="ECO:0000256" key="2">
    <source>
        <dbReference type="ARBA" id="ARBA00023125"/>
    </source>
</evidence>
<dbReference type="PROSITE" id="PS01124">
    <property type="entry name" value="HTH_ARAC_FAMILY_2"/>
    <property type="match status" value="1"/>
</dbReference>
<dbReference type="Pfam" id="PF12833">
    <property type="entry name" value="HTH_18"/>
    <property type="match status" value="1"/>
</dbReference>
<dbReference type="InterPro" id="IPR050204">
    <property type="entry name" value="AraC_XylS_family_regulators"/>
</dbReference>
<dbReference type="Gene3D" id="1.10.10.60">
    <property type="entry name" value="Homeodomain-like"/>
    <property type="match status" value="1"/>
</dbReference>
<dbReference type="OrthoDB" id="241790at2"/>
<dbReference type="InterPro" id="IPR032783">
    <property type="entry name" value="AraC_lig"/>
</dbReference>
<dbReference type="EMBL" id="FNDN01000002">
    <property type="protein sequence ID" value="SDH61753.1"/>
    <property type="molecule type" value="Genomic_DNA"/>
</dbReference>
<dbReference type="GO" id="GO:0003700">
    <property type="term" value="F:DNA-binding transcription factor activity"/>
    <property type="evidence" value="ECO:0007669"/>
    <property type="project" value="InterPro"/>
</dbReference>
<accession>A0A1G8DVN7</accession>
<dbReference type="Pfam" id="PF12852">
    <property type="entry name" value="Cupin_6"/>
    <property type="match status" value="1"/>
</dbReference>
<evidence type="ECO:0000313" key="4">
    <source>
        <dbReference type="EMBL" id="SDH61753.1"/>
    </source>
</evidence>
<evidence type="ECO:0000256" key="3">
    <source>
        <dbReference type="ARBA" id="ARBA00023163"/>
    </source>
</evidence>
<name>A0A1G8DVN7_9NOCA</name>
<keyword evidence="3" id="KW-0804">Transcription</keyword>